<comment type="caution">
    <text evidence="1">The sequence shown here is derived from an EMBL/GenBank/DDBJ whole genome shotgun (WGS) entry which is preliminary data.</text>
</comment>
<dbReference type="AlphaFoldDB" id="A0A8H7LEP2"/>
<protein>
    <submittedName>
        <fullName evidence="1">Uncharacterized protein</fullName>
    </submittedName>
</protein>
<dbReference type="OrthoDB" id="10295620at2759"/>
<evidence type="ECO:0000313" key="1">
    <source>
        <dbReference type="EMBL" id="KAF8005038.1"/>
    </source>
</evidence>
<organism evidence="1 2">
    <name type="scientific">Metschnikowia pulcherrima</name>
    <dbReference type="NCBI Taxonomy" id="27326"/>
    <lineage>
        <taxon>Eukaryota</taxon>
        <taxon>Fungi</taxon>
        <taxon>Dikarya</taxon>
        <taxon>Ascomycota</taxon>
        <taxon>Saccharomycotina</taxon>
        <taxon>Pichiomycetes</taxon>
        <taxon>Metschnikowiaceae</taxon>
        <taxon>Metschnikowia</taxon>
    </lineage>
</organism>
<dbReference type="EMBL" id="JACBPP010000001">
    <property type="protein sequence ID" value="KAF8005038.1"/>
    <property type="molecule type" value="Genomic_DNA"/>
</dbReference>
<gene>
    <name evidence="1" type="ORF">HF325_000495</name>
</gene>
<keyword evidence="2" id="KW-1185">Reference proteome</keyword>
<sequence>MGVPVLADVADVAEHDDAIYELSAILVVLPLFEKLEQEDVIKSTIVGPTFGRSEMPSAELTELAESEIMIERFLKRLKSYVTESSFTVASFTSDINTLKTDFAEIAEIVSQAKPSKTVWKMLELCTKNLSTMIEASELLRHYIRINAPGNRLLYKAIELNVRILALQNSEGQLDFKVATNPDKVLRYLRSLYFWNSRLKQLVGVRFGTRRVFGTYYGRAAAMLKNLRNQIPKDDAFFLKVMCLERCRPS</sequence>
<accession>A0A8H7LEP2</accession>
<evidence type="ECO:0000313" key="2">
    <source>
        <dbReference type="Proteomes" id="UP000649328"/>
    </source>
</evidence>
<reference evidence="1" key="1">
    <citation type="submission" date="2020-10" db="EMBL/GenBank/DDBJ databases">
        <title>The Whole-Genome Sequence of Metschnikowia persimmonesis, a Novel Endophytic Yeast Species Isolated from Medicinal Plant Diospyros kaki Thumb.</title>
        <authorList>
            <person name="Rahmat E."/>
            <person name="Kang Y."/>
        </authorList>
    </citation>
    <scope>NUCLEOTIDE SEQUENCE</scope>
    <source>
        <strain evidence="1">KIOM G15050</strain>
    </source>
</reference>
<proteinExistence type="predicted"/>
<dbReference type="Proteomes" id="UP000649328">
    <property type="component" value="Unassembled WGS sequence"/>
</dbReference>
<name>A0A8H7LEP2_9ASCO</name>